<dbReference type="RefSeq" id="WP_014611690.1">
    <property type="nucleotide sequence ID" value="NZ_CP091834.1"/>
</dbReference>
<evidence type="ECO:0000313" key="1">
    <source>
        <dbReference type="EMBL" id="MDV5393259.1"/>
    </source>
</evidence>
<dbReference type="Proteomes" id="UP001187859">
    <property type="component" value="Unassembled WGS sequence"/>
</dbReference>
<sequence length="111" mass="12918">MGYIGTFGTATTAPEHHCNTFGTPSWSGKHEDDFTSVLEQELREFIKREAKRYGNNDRVQNIVGENQNFFNEHFLSGWPHALWLEYYQLGMEERASLDMPSFDEVWPSMPI</sequence>
<accession>A0AAE4Q5S8</accession>
<protein>
    <submittedName>
        <fullName evidence="1">Uncharacterized protein</fullName>
    </submittedName>
</protein>
<dbReference type="EMBL" id="JASGOQ010000003">
    <property type="protein sequence ID" value="MDV5393259.1"/>
    <property type="molecule type" value="Genomic_DNA"/>
</dbReference>
<dbReference type="AlphaFoldDB" id="A0AAE4Q5S8"/>
<comment type="caution">
    <text evidence="1">The sequence shown here is derived from an EMBL/GenBank/DDBJ whole genome shotgun (WGS) entry which is preliminary data.</text>
</comment>
<proteinExistence type="predicted"/>
<reference evidence="1" key="1">
    <citation type="submission" date="2023-05" db="EMBL/GenBank/DDBJ databases">
        <title>Colonisation of extended spectrum b-lactamase- and carbapenemase-producing bacteria on hospital surfaces from low- and middle-income countries.</title>
        <authorList>
            <person name="Nieto-Rosado M."/>
            <person name="Sands K."/>
            <person name="Iregbu K."/>
            <person name="Zahra R."/>
            <person name="Mazarati J.B."/>
            <person name="Mehtar S."/>
            <person name="Barnards-Group B."/>
            <person name="Walsh T.R."/>
        </authorList>
    </citation>
    <scope>NUCLEOTIDE SEQUENCE</scope>
    <source>
        <strain evidence="1">PP-E493</strain>
    </source>
</reference>
<gene>
    <name evidence="1" type="ORF">QM089_24035</name>
</gene>
<organism evidence="1 2">
    <name type="scientific">Shewanella xiamenensis</name>
    <dbReference type="NCBI Taxonomy" id="332186"/>
    <lineage>
        <taxon>Bacteria</taxon>
        <taxon>Pseudomonadati</taxon>
        <taxon>Pseudomonadota</taxon>
        <taxon>Gammaproteobacteria</taxon>
        <taxon>Alteromonadales</taxon>
        <taxon>Shewanellaceae</taxon>
        <taxon>Shewanella</taxon>
    </lineage>
</organism>
<name>A0AAE4Q5S8_9GAMM</name>
<evidence type="ECO:0000313" key="2">
    <source>
        <dbReference type="Proteomes" id="UP001187859"/>
    </source>
</evidence>